<sequence length="107" mass="12633">MKKITIELFTLFLIAYSLASYAARILITEKAILLEPHGEYYSFPDSYHHNAAGYHFVFVGGVYRVCHLNPQPSLESLDMLRIHIELGEQKFWWNCYAYDSRFFELDF</sequence>
<accession>A0A0W0SNW3</accession>
<name>A0A0W0SNW3_9GAMM</name>
<evidence type="ECO:0000313" key="2">
    <source>
        <dbReference type="Proteomes" id="UP000054742"/>
    </source>
</evidence>
<dbReference type="OrthoDB" id="5638349at2"/>
<dbReference type="RefSeq" id="WP_058441202.1">
    <property type="nucleotide sequence ID" value="NZ_CAAAHU010000006.1"/>
</dbReference>
<comment type="caution">
    <text evidence="1">The sequence shown here is derived from an EMBL/GenBank/DDBJ whole genome shotgun (WGS) entry which is preliminary data.</text>
</comment>
<dbReference type="Proteomes" id="UP000054742">
    <property type="component" value="Unassembled WGS sequence"/>
</dbReference>
<reference evidence="1 2" key="1">
    <citation type="submission" date="2015-11" db="EMBL/GenBank/DDBJ databases">
        <title>Genomic analysis of 38 Legionella species identifies large and diverse effector repertoires.</title>
        <authorList>
            <person name="Burstein D."/>
            <person name="Amaro F."/>
            <person name="Zusman T."/>
            <person name="Lifshitz Z."/>
            <person name="Cohen O."/>
            <person name="Gilbert J.A."/>
            <person name="Pupko T."/>
            <person name="Shuman H.A."/>
            <person name="Segal G."/>
        </authorList>
    </citation>
    <scope>NUCLEOTIDE SEQUENCE [LARGE SCALE GENOMIC DNA]</scope>
    <source>
        <strain evidence="1 2">ATCC 43878</strain>
    </source>
</reference>
<dbReference type="AlphaFoldDB" id="A0A0W0SNW3"/>
<dbReference type="EMBL" id="LNXV01000008">
    <property type="protein sequence ID" value="KTC84905.1"/>
    <property type="molecule type" value="Genomic_DNA"/>
</dbReference>
<organism evidence="1 2">
    <name type="scientific">Legionella brunensis</name>
    <dbReference type="NCBI Taxonomy" id="29422"/>
    <lineage>
        <taxon>Bacteria</taxon>
        <taxon>Pseudomonadati</taxon>
        <taxon>Pseudomonadota</taxon>
        <taxon>Gammaproteobacteria</taxon>
        <taxon>Legionellales</taxon>
        <taxon>Legionellaceae</taxon>
        <taxon>Legionella</taxon>
    </lineage>
</organism>
<gene>
    <name evidence="1" type="ORF">Lbru_1120</name>
</gene>
<evidence type="ECO:0000313" key="1">
    <source>
        <dbReference type="EMBL" id="KTC84905.1"/>
    </source>
</evidence>
<keyword evidence="2" id="KW-1185">Reference proteome</keyword>
<dbReference type="PATRIC" id="fig|29422.6.peg.1177"/>
<proteinExistence type="predicted"/>
<protein>
    <submittedName>
        <fullName evidence="1">Uncharacterized protein</fullName>
    </submittedName>
</protein>